<evidence type="ECO:0000313" key="7">
    <source>
        <dbReference type="Proteomes" id="UP000502699"/>
    </source>
</evidence>
<accession>A0A6G7VGL2</accession>
<keyword evidence="3" id="KW-0408">Iron</keyword>
<feature type="domain" description="HhH-GPD" evidence="5">
    <location>
        <begin position="47"/>
        <end position="204"/>
    </location>
</feature>
<dbReference type="AlphaFoldDB" id="A0A6G7VGL2"/>
<evidence type="ECO:0000256" key="1">
    <source>
        <dbReference type="ARBA" id="ARBA00022485"/>
    </source>
</evidence>
<evidence type="ECO:0000259" key="5">
    <source>
        <dbReference type="SMART" id="SM00478"/>
    </source>
</evidence>
<dbReference type="GO" id="GO:0051539">
    <property type="term" value="F:4 iron, 4 sulfur cluster binding"/>
    <property type="evidence" value="ECO:0007669"/>
    <property type="project" value="UniProtKB-KW"/>
</dbReference>
<dbReference type="InterPro" id="IPR003265">
    <property type="entry name" value="HhH-GPD_domain"/>
</dbReference>
<evidence type="ECO:0000256" key="2">
    <source>
        <dbReference type="ARBA" id="ARBA00022723"/>
    </source>
</evidence>
<dbReference type="InterPro" id="IPR023170">
    <property type="entry name" value="HhH_base_excis_C"/>
</dbReference>
<protein>
    <submittedName>
        <fullName evidence="6">Endonuclease III domain-containing protein</fullName>
    </submittedName>
</protein>
<keyword evidence="1" id="KW-0004">4Fe-4S</keyword>
<evidence type="ECO:0000313" key="6">
    <source>
        <dbReference type="EMBL" id="QIK39005.1"/>
    </source>
</evidence>
<dbReference type="InterPro" id="IPR011257">
    <property type="entry name" value="DNA_glycosylase"/>
</dbReference>
<sequence>MAISITHRPEFAPAALRDICALLLTAYGPQGWWPAETPFEVMIGAILTQNTAWANVERAIENLKARGALAAETILGLTPAVLAELIRPAGYFNVKAQRLREFCLFYQASGGWDGLAGLPTSTLRQRLLSIKGIGPETADDILLYAFARPVFVIDAYTRRIFTRLALIRGDEPYETLRLAFESALGPDVGLYQEYHALLVEHAKQVCGARPRCSGCVLNGQCTLPVSVLT</sequence>
<dbReference type="Proteomes" id="UP000502699">
    <property type="component" value="Chromosome"/>
</dbReference>
<dbReference type="PIRSF" id="PIRSF001435">
    <property type="entry name" value="Nth"/>
    <property type="match status" value="1"/>
</dbReference>
<dbReference type="GO" id="GO:0006284">
    <property type="term" value="P:base-excision repair"/>
    <property type="evidence" value="ECO:0007669"/>
    <property type="project" value="InterPro"/>
</dbReference>
<dbReference type="SUPFAM" id="SSF48150">
    <property type="entry name" value="DNA-glycosylase"/>
    <property type="match status" value="1"/>
</dbReference>
<dbReference type="EMBL" id="CP048029">
    <property type="protein sequence ID" value="QIK39005.1"/>
    <property type="molecule type" value="Genomic_DNA"/>
</dbReference>
<dbReference type="Gene3D" id="1.10.340.30">
    <property type="entry name" value="Hypothetical protein, domain 2"/>
    <property type="match status" value="1"/>
</dbReference>
<keyword evidence="6" id="KW-0540">Nuclease</keyword>
<dbReference type="Pfam" id="PF00730">
    <property type="entry name" value="HhH-GPD"/>
    <property type="match status" value="1"/>
</dbReference>
<evidence type="ECO:0000256" key="3">
    <source>
        <dbReference type="ARBA" id="ARBA00023004"/>
    </source>
</evidence>
<keyword evidence="7" id="KW-1185">Reference proteome</keyword>
<evidence type="ECO:0000256" key="4">
    <source>
        <dbReference type="ARBA" id="ARBA00023014"/>
    </source>
</evidence>
<dbReference type="Gene3D" id="1.10.1670.10">
    <property type="entry name" value="Helix-hairpin-Helix base-excision DNA repair enzymes (C-terminal)"/>
    <property type="match status" value="1"/>
</dbReference>
<dbReference type="PANTHER" id="PTHR10359">
    <property type="entry name" value="A/G-SPECIFIC ADENINE GLYCOSYLASE/ENDONUCLEASE III"/>
    <property type="match status" value="1"/>
</dbReference>
<dbReference type="GO" id="GO:0004519">
    <property type="term" value="F:endonuclease activity"/>
    <property type="evidence" value="ECO:0007669"/>
    <property type="project" value="UniProtKB-KW"/>
</dbReference>
<dbReference type="RefSeq" id="WP_166272222.1">
    <property type="nucleotide sequence ID" value="NZ_CP048029.1"/>
</dbReference>
<dbReference type="KEGG" id="cjap:GWK36_14510"/>
<keyword evidence="6" id="KW-0378">Hydrolase</keyword>
<reference evidence="7" key="1">
    <citation type="submission" date="2020-01" db="EMBL/GenBank/DDBJ databases">
        <title>Caldichromatium gen. nov., sp. nov., a thermophilic purple sulfur bacterium member of the family Chromatiaceae isolated from Nakabusa hot spring, Japan.</title>
        <authorList>
            <person name="Saini M.K."/>
            <person name="Hanada S."/>
            <person name="Tank M."/>
        </authorList>
    </citation>
    <scope>NUCLEOTIDE SEQUENCE [LARGE SCALE GENOMIC DNA]</scope>
    <source>
        <strain evidence="7">No.7</strain>
    </source>
</reference>
<name>A0A6G7VGL2_9GAMM</name>
<keyword evidence="4" id="KW-0411">Iron-sulfur</keyword>
<dbReference type="SMART" id="SM00478">
    <property type="entry name" value="ENDO3c"/>
    <property type="match status" value="1"/>
</dbReference>
<dbReference type="CDD" id="cd00056">
    <property type="entry name" value="ENDO3c"/>
    <property type="match status" value="1"/>
</dbReference>
<gene>
    <name evidence="6" type="ORF">GWK36_14510</name>
</gene>
<organism evidence="6 7">
    <name type="scientific">Caldichromatium japonicum</name>
    <dbReference type="NCBI Taxonomy" id="2699430"/>
    <lineage>
        <taxon>Bacteria</taxon>
        <taxon>Pseudomonadati</taxon>
        <taxon>Pseudomonadota</taxon>
        <taxon>Gammaproteobacteria</taxon>
        <taxon>Chromatiales</taxon>
        <taxon>Chromatiaceae</taxon>
        <taxon>Caldichromatium</taxon>
    </lineage>
</organism>
<proteinExistence type="predicted"/>
<dbReference type="PANTHER" id="PTHR10359:SF19">
    <property type="entry name" value="DNA REPAIR GLYCOSYLASE MJ1434-RELATED"/>
    <property type="match status" value="1"/>
</dbReference>
<keyword evidence="6" id="KW-0255">Endonuclease</keyword>
<dbReference type="GO" id="GO:0046872">
    <property type="term" value="F:metal ion binding"/>
    <property type="evidence" value="ECO:0007669"/>
    <property type="project" value="UniProtKB-KW"/>
</dbReference>
<keyword evidence="2" id="KW-0479">Metal-binding</keyword>